<comment type="similarity">
    <text evidence="5">Belongs to the NtaA/SnaA/DszA monooxygenase family.</text>
</comment>
<keyword evidence="3" id="KW-0560">Oxidoreductase</keyword>
<keyword evidence="4" id="KW-0503">Monooxygenase</keyword>
<accession>A0A081CZN9</accession>
<evidence type="ECO:0000259" key="7">
    <source>
        <dbReference type="Pfam" id="PF00296"/>
    </source>
</evidence>
<feature type="binding site" evidence="6">
    <location>
        <position position="57"/>
    </location>
    <ligand>
        <name>FMN</name>
        <dbReference type="ChEBI" id="CHEBI:58210"/>
    </ligand>
</feature>
<feature type="binding site" evidence="6">
    <location>
        <position position="189"/>
    </location>
    <ligand>
        <name>FMN</name>
        <dbReference type="ChEBI" id="CHEBI:58210"/>
    </ligand>
</feature>
<feature type="binding site" evidence="6">
    <location>
        <position position="148"/>
    </location>
    <ligand>
        <name>FMN</name>
        <dbReference type="ChEBI" id="CHEBI:58210"/>
    </ligand>
</feature>
<dbReference type="PIRSF" id="PIRSF000337">
    <property type="entry name" value="NTA_MOA"/>
    <property type="match status" value="1"/>
</dbReference>
<dbReference type="InterPro" id="IPR036661">
    <property type="entry name" value="Luciferase-like_sf"/>
</dbReference>
<evidence type="ECO:0000256" key="1">
    <source>
        <dbReference type="ARBA" id="ARBA00022630"/>
    </source>
</evidence>
<proteinExistence type="inferred from homology"/>
<dbReference type="Pfam" id="PF00296">
    <property type="entry name" value="Bac_luciferase"/>
    <property type="match status" value="1"/>
</dbReference>
<dbReference type="AlphaFoldDB" id="A0A081CZN9"/>
<dbReference type="InterPro" id="IPR016215">
    <property type="entry name" value="NTA_MOA"/>
</dbReference>
<evidence type="ECO:0000256" key="3">
    <source>
        <dbReference type="ARBA" id="ARBA00023002"/>
    </source>
</evidence>
<feature type="domain" description="Luciferase-like" evidence="7">
    <location>
        <begin position="27"/>
        <end position="299"/>
    </location>
</feature>
<dbReference type="PANTHER" id="PTHR30011:SF16">
    <property type="entry name" value="C2H2 FINGER DOMAIN TRANSCRIPTION FACTOR (EUROFUNG)-RELATED"/>
    <property type="match status" value="1"/>
</dbReference>
<feature type="binding site" evidence="6">
    <location>
        <position position="144"/>
    </location>
    <ligand>
        <name>FMN</name>
        <dbReference type="ChEBI" id="CHEBI:58210"/>
    </ligand>
</feature>
<evidence type="ECO:0000313" key="8">
    <source>
        <dbReference type="EMBL" id="GAK72135.1"/>
    </source>
</evidence>
<dbReference type="InterPro" id="IPR011251">
    <property type="entry name" value="Luciferase-like_dom"/>
</dbReference>
<dbReference type="Proteomes" id="UP000028701">
    <property type="component" value="Unassembled WGS sequence"/>
</dbReference>
<evidence type="ECO:0000313" key="9">
    <source>
        <dbReference type="Proteomes" id="UP000028701"/>
    </source>
</evidence>
<dbReference type="PANTHER" id="PTHR30011">
    <property type="entry name" value="ALKANESULFONATE MONOOXYGENASE-RELATED"/>
    <property type="match status" value="1"/>
</dbReference>
<evidence type="ECO:0000256" key="6">
    <source>
        <dbReference type="PIRSR" id="PIRSR000337-1"/>
    </source>
</evidence>
<dbReference type="RefSeq" id="WP_045231679.1">
    <property type="nucleotide sequence ID" value="NZ_BBJU01000024.1"/>
</dbReference>
<dbReference type="GO" id="GO:0004497">
    <property type="term" value="F:monooxygenase activity"/>
    <property type="evidence" value="ECO:0007669"/>
    <property type="project" value="UniProtKB-KW"/>
</dbReference>
<dbReference type="InterPro" id="IPR051260">
    <property type="entry name" value="Diverse_substr_monoxygenases"/>
</dbReference>
<dbReference type="GO" id="GO:0016705">
    <property type="term" value="F:oxidoreductase activity, acting on paired donors, with incorporation or reduction of molecular oxygen"/>
    <property type="evidence" value="ECO:0007669"/>
    <property type="project" value="InterPro"/>
</dbReference>
<evidence type="ECO:0000256" key="4">
    <source>
        <dbReference type="ARBA" id="ARBA00023033"/>
    </source>
</evidence>
<evidence type="ECO:0000256" key="5">
    <source>
        <dbReference type="ARBA" id="ARBA00033748"/>
    </source>
</evidence>
<dbReference type="OrthoDB" id="9779442at2"/>
<organism evidence="8 9">
    <name type="scientific">Agrobacterium rubi TR3 = NBRC 13261</name>
    <dbReference type="NCBI Taxonomy" id="1368415"/>
    <lineage>
        <taxon>Bacteria</taxon>
        <taxon>Pseudomonadati</taxon>
        <taxon>Pseudomonadota</taxon>
        <taxon>Alphaproteobacteria</taxon>
        <taxon>Hyphomicrobiales</taxon>
        <taxon>Rhizobiaceae</taxon>
        <taxon>Rhizobium/Agrobacterium group</taxon>
        <taxon>Agrobacterium</taxon>
    </lineage>
</organism>
<comment type="caution">
    <text evidence="8">The sequence shown here is derived from an EMBL/GenBank/DDBJ whole genome shotgun (WGS) entry which is preliminary data.</text>
</comment>
<feature type="binding site" evidence="6">
    <location>
        <position position="94"/>
    </location>
    <ligand>
        <name>FMN</name>
        <dbReference type="ChEBI" id="CHEBI:58210"/>
    </ligand>
</feature>
<reference evidence="8 9" key="1">
    <citation type="submission" date="2014-08" db="EMBL/GenBank/DDBJ databases">
        <title>Whole genome shotgun sequence of Rhizobium rubi NBRC 13261.</title>
        <authorList>
            <person name="Katano-Makiyama Y."/>
            <person name="Hosoyama A."/>
            <person name="Hashimoto M."/>
            <person name="Hosoyama Y."/>
            <person name="Noguchi M."/>
            <person name="Tsuchikane K."/>
            <person name="Uohara A."/>
            <person name="Ohji S."/>
            <person name="Ichikawa N."/>
            <person name="Kimura A."/>
            <person name="Yamazoe A."/>
            <person name="Fujita N."/>
        </authorList>
    </citation>
    <scope>NUCLEOTIDE SEQUENCE [LARGE SCALE GENOMIC DNA]</scope>
    <source>
        <strain evidence="8 9">NBRC 13261</strain>
    </source>
</reference>
<protein>
    <submittedName>
        <fullName evidence="8">Putative oxidoreductase</fullName>
    </submittedName>
</protein>
<dbReference type="Gene3D" id="3.20.20.30">
    <property type="entry name" value="Luciferase-like domain"/>
    <property type="match status" value="1"/>
</dbReference>
<keyword evidence="2 6" id="KW-0288">FMN</keyword>
<keyword evidence="1 6" id="KW-0285">Flavoprotein</keyword>
<name>A0A081CZN9_9HYPH</name>
<dbReference type="eggNOG" id="COG2141">
    <property type="taxonomic scope" value="Bacteria"/>
</dbReference>
<dbReference type="SUPFAM" id="SSF51679">
    <property type="entry name" value="Bacterial luciferase-like"/>
    <property type="match status" value="1"/>
</dbReference>
<evidence type="ECO:0000256" key="2">
    <source>
        <dbReference type="ARBA" id="ARBA00022643"/>
    </source>
</evidence>
<gene>
    <name evidence="8" type="ORF">RRU01S_24_00120</name>
</gene>
<sequence>MTSRPLALLVNPLLCGHHEAAWRTERAQPERIHSLDYFQQLARTAERGRFDAVFMADFFIFNPAVMYSPRWEVEPVTLLSAVAQATENLGFIATGSAIFSDPVEVARVFSTFDHATGGRAAWNIVTSGEPAAGANYGLDKPIPHAERYELGARNTEQVLAYWDGAPVPDDVAPIARPVQGRPVLVQAGSSATGRDFAARFAELVFSAQWNFEAGRDFRNDLRRRAVTHGRNPDDVRLILGLSFVIGSTEAEARSKKKALDDLILPHASHGWLQSFGIDLTAFDFDEPLPRTLGNIDLYEGIKSRFSVISSLVDSTSPLTIRQLASALAGSRGHHLVIGTPEQIADAAETWFVGGATDGFMVMPHELPAEFELFVDEVIPILRRRGLVDRDYRGHTLRENLGLPISPPAPSWAFQT</sequence>
<dbReference type="EMBL" id="BBJU01000024">
    <property type="protein sequence ID" value="GAK72135.1"/>
    <property type="molecule type" value="Genomic_DNA"/>
</dbReference>
<feature type="binding site" evidence="6">
    <location>
        <position position="190"/>
    </location>
    <ligand>
        <name>FMN</name>
        <dbReference type="ChEBI" id="CHEBI:58210"/>
    </ligand>
</feature>